<dbReference type="InterPro" id="IPR018201">
    <property type="entry name" value="Ketoacyl_synth_AS"/>
</dbReference>
<dbReference type="AlphaFoldDB" id="A0A136PXG0"/>
<dbReference type="Pfam" id="PF16197">
    <property type="entry name" value="KAsynt_C_assoc"/>
    <property type="match status" value="1"/>
</dbReference>
<dbReference type="InterPro" id="IPR020806">
    <property type="entry name" value="PKS_PP-bd"/>
</dbReference>
<dbReference type="Pfam" id="PF00109">
    <property type="entry name" value="ketoacyl-synt"/>
    <property type="match status" value="1"/>
</dbReference>
<dbReference type="PANTHER" id="PTHR43775:SF37">
    <property type="entry name" value="SI:DKEY-61P9.11"/>
    <property type="match status" value="1"/>
</dbReference>
<dbReference type="PROSITE" id="PS50075">
    <property type="entry name" value="CARRIER"/>
    <property type="match status" value="1"/>
</dbReference>
<dbReference type="InterPro" id="IPR020841">
    <property type="entry name" value="PKS_Beta-ketoAc_synthase_dom"/>
</dbReference>
<dbReference type="Pfam" id="PF00698">
    <property type="entry name" value="Acyl_transf_1"/>
    <property type="match status" value="1"/>
</dbReference>
<dbReference type="SUPFAM" id="SSF47336">
    <property type="entry name" value="ACP-like"/>
    <property type="match status" value="1"/>
</dbReference>
<dbReference type="GO" id="GO:0004315">
    <property type="term" value="F:3-oxoacyl-[acyl-carrier-protein] synthase activity"/>
    <property type="evidence" value="ECO:0007669"/>
    <property type="project" value="InterPro"/>
</dbReference>
<feature type="region of interest" description="Disordered" evidence="4">
    <location>
        <begin position="889"/>
        <end position="918"/>
    </location>
</feature>
<dbReference type="SUPFAM" id="SSF53901">
    <property type="entry name" value="Thiolase-like"/>
    <property type="match status" value="1"/>
</dbReference>
<dbReference type="PROSITE" id="PS52004">
    <property type="entry name" value="KS3_2"/>
    <property type="match status" value="1"/>
</dbReference>
<dbReference type="PROSITE" id="PS00606">
    <property type="entry name" value="KS3_1"/>
    <property type="match status" value="1"/>
</dbReference>
<dbReference type="Gene3D" id="1.10.1200.10">
    <property type="entry name" value="ACP-like"/>
    <property type="match status" value="1"/>
</dbReference>
<dbReference type="EMBL" id="LRQV01000009">
    <property type="protein sequence ID" value="KXK63105.1"/>
    <property type="molecule type" value="Genomic_DNA"/>
</dbReference>
<proteinExistence type="predicted"/>
<evidence type="ECO:0000256" key="3">
    <source>
        <dbReference type="ARBA" id="ARBA00022679"/>
    </source>
</evidence>
<keyword evidence="2" id="KW-0597">Phosphoprotein</keyword>
<organism evidence="7 8">
    <name type="scientific">Micromonospora rosaria</name>
    <dbReference type="NCBI Taxonomy" id="47874"/>
    <lineage>
        <taxon>Bacteria</taxon>
        <taxon>Bacillati</taxon>
        <taxon>Actinomycetota</taxon>
        <taxon>Actinomycetes</taxon>
        <taxon>Micromonosporales</taxon>
        <taxon>Micromonosporaceae</taxon>
        <taxon>Micromonospora</taxon>
    </lineage>
</organism>
<dbReference type="InterPro" id="IPR009081">
    <property type="entry name" value="PP-bd_ACP"/>
</dbReference>
<dbReference type="GO" id="GO:0071770">
    <property type="term" value="P:DIM/DIP cell wall layer assembly"/>
    <property type="evidence" value="ECO:0007669"/>
    <property type="project" value="TreeGrafter"/>
</dbReference>
<dbReference type="InterPro" id="IPR050091">
    <property type="entry name" value="PKS_NRPS_Biosynth_Enz"/>
</dbReference>
<dbReference type="InterPro" id="IPR014043">
    <property type="entry name" value="Acyl_transferase_dom"/>
</dbReference>
<protein>
    <submittedName>
        <fullName evidence="7">Polyketide synthase subunit</fullName>
    </submittedName>
</protein>
<sequence>MSRDRSLDIAVTGVHARLPGVTDLDDWWAATLAGRVLTTRLDRADLLAAGVPAALVDDPDYVPARGHLADADRFDHTLLRVSARDAELMDPQHRLMLETAWAALEDAGTAGPAAAEHTTGVYASGSGSGYLRAMLANGPLDPLTLDQALHGTEPDFVASLISYKLGLTGPALGVQTACSSSLVGVHLAVQALLAGECDQAVVVAAGIDFPQAGHLHVPGGIQSVSGNCRPFDAAADGVVAGSGVVAVVLRRLADALDDGPEPYGVLLGTAVNNDGAAKAGYYAPSVTGQEAVIRAALASADVGGESIGYLEAHATGTRVGDPIEWAAASAALTTAGARPGQVAVGALKAAIGHLDSASGLAGLVRALWVVREGVVPPVAGFTALNPLLEADGSPLYVPTEAAAWSGPQPRRAGVSSFGIGGTNAHVIVEQPPAAPAVPPRPERERLVVLSAADGAALTRTAARLAEHLHRAGPDLADVAYTLAAGRAALPERLAVTGRTAAEVADRLTGDAGALRGRAPVDGPAPVVYLLPGQGTQQPGMAAPLAGALPGFADHLDECLAAFDAELSARLRRALHDPDAPADELAATALAQPALFAVGYAAGRALTALGVAPAALVGHSLGELTAACLAGTFGLADAARFVAARGRAMQDCPPGAMLALGCDPDTARDLLAETGAELAVATVNSADGCTVAGAVEEVRRFADRLGDRVFHRVLRTSHAFHSALVEPALPALDRALDGVRAHPPAVPYASNLTGRLVQPGEPVDARSYVAQARRPVRFADALADTMARLPGCVAVEVGPGRVLTGLAEAAGLPAVPLCPLRTDRPEGEVLAALGTLWTWGQPVPAGLLGGADGRLAHLPGYAFGGRRWLAPEATPPAARAPADRAVADRAVSGRADTDPAVGERAGVDRPQRSGAGGPDPAVLVPKLWAEVLGHTDLADDSDFFALGGDSLLITQLARRVHEELGLRVPLREMLAGRTLGRQTAVVRDALRRDRARPES</sequence>
<dbReference type="InterPro" id="IPR032821">
    <property type="entry name" value="PKS_assoc"/>
</dbReference>
<dbReference type="Gene3D" id="3.40.366.10">
    <property type="entry name" value="Malonyl-Coenzyme A Acyl Carrier Protein, domain 2"/>
    <property type="match status" value="1"/>
</dbReference>
<dbReference type="InterPro" id="IPR016036">
    <property type="entry name" value="Malonyl_transacylase_ACP-bd"/>
</dbReference>
<dbReference type="CDD" id="cd00833">
    <property type="entry name" value="PKS"/>
    <property type="match status" value="1"/>
</dbReference>
<dbReference type="Pfam" id="PF02801">
    <property type="entry name" value="Ketoacyl-synt_C"/>
    <property type="match status" value="1"/>
</dbReference>
<dbReference type="PROSITE" id="PS00012">
    <property type="entry name" value="PHOSPHOPANTETHEINE"/>
    <property type="match status" value="1"/>
</dbReference>
<dbReference type="GO" id="GO:0005737">
    <property type="term" value="C:cytoplasm"/>
    <property type="evidence" value="ECO:0007669"/>
    <property type="project" value="TreeGrafter"/>
</dbReference>
<dbReference type="SMART" id="SM00825">
    <property type="entry name" value="PKS_KS"/>
    <property type="match status" value="1"/>
</dbReference>
<keyword evidence="8" id="KW-1185">Reference proteome</keyword>
<dbReference type="SUPFAM" id="SSF52151">
    <property type="entry name" value="FabD/lysophospholipase-like"/>
    <property type="match status" value="1"/>
</dbReference>
<evidence type="ECO:0000256" key="4">
    <source>
        <dbReference type="SAM" id="MobiDB-lite"/>
    </source>
</evidence>
<dbReference type="GO" id="GO:0006633">
    <property type="term" value="P:fatty acid biosynthetic process"/>
    <property type="evidence" value="ECO:0007669"/>
    <property type="project" value="InterPro"/>
</dbReference>
<evidence type="ECO:0000313" key="7">
    <source>
        <dbReference type="EMBL" id="KXK63105.1"/>
    </source>
</evidence>
<gene>
    <name evidence="7" type="ORF">AWW66_04790</name>
</gene>
<dbReference type="InterPro" id="IPR016035">
    <property type="entry name" value="Acyl_Trfase/lysoPLipase"/>
</dbReference>
<comment type="caution">
    <text evidence="7">The sequence shown here is derived from an EMBL/GenBank/DDBJ whole genome shotgun (WGS) entry which is preliminary data.</text>
</comment>
<dbReference type="RefSeq" id="WP_067360280.1">
    <property type="nucleotide sequence ID" value="NZ_JBIUBN010000001.1"/>
</dbReference>
<evidence type="ECO:0000259" key="5">
    <source>
        <dbReference type="PROSITE" id="PS50075"/>
    </source>
</evidence>
<dbReference type="InterPro" id="IPR016039">
    <property type="entry name" value="Thiolase-like"/>
</dbReference>
<accession>A0A136PXG0</accession>
<evidence type="ECO:0000313" key="8">
    <source>
        <dbReference type="Proteomes" id="UP000070620"/>
    </source>
</evidence>
<dbReference type="OrthoDB" id="9778690at2"/>
<dbReference type="InterPro" id="IPR001227">
    <property type="entry name" value="Ac_transferase_dom_sf"/>
</dbReference>
<dbReference type="InterPro" id="IPR014031">
    <property type="entry name" value="Ketoacyl_synth_C"/>
</dbReference>
<dbReference type="InterPro" id="IPR036736">
    <property type="entry name" value="ACP-like_sf"/>
</dbReference>
<dbReference type="Proteomes" id="UP000070620">
    <property type="component" value="Unassembled WGS sequence"/>
</dbReference>
<dbReference type="InterPro" id="IPR006162">
    <property type="entry name" value="Ppantetheine_attach_site"/>
</dbReference>
<feature type="domain" description="Carrier" evidence="5">
    <location>
        <begin position="914"/>
        <end position="989"/>
    </location>
</feature>
<feature type="domain" description="Ketosynthase family 3 (KS3)" evidence="6">
    <location>
        <begin position="6"/>
        <end position="430"/>
    </location>
</feature>
<dbReference type="SMART" id="SM00823">
    <property type="entry name" value="PKS_PP"/>
    <property type="match status" value="1"/>
</dbReference>
<name>A0A136PXG0_9ACTN</name>
<dbReference type="GO" id="GO:0005886">
    <property type="term" value="C:plasma membrane"/>
    <property type="evidence" value="ECO:0007669"/>
    <property type="project" value="TreeGrafter"/>
</dbReference>
<dbReference type="SUPFAM" id="SSF55048">
    <property type="entry name" value="Probable ACP-binding domain of malonyl-CoA ACP transacylase"/>
    <property type="match status" value="1"/>
</dbReference>
<evidence type="ECO:0000259" key="6">
    <source>
        <dbReference type="PROSITE" id="PS52004"/>
    </source>
</evidence>
<evidence type="ECO:0000256" key="2">
    <source>
        <dbReference type="ARBA" id="ARBA00022553"/>
    </source>
</evidence>
<keyword evidence="1" id="KW-0596">Phosphopantetheine</keyword>
<dbReference type="Pfam" id="PF00550">
    <property type="entry name" value="PP-binding"/>
    <property type="match status" value="1"/>
</dbReference>
<dbReference type="PANTHER" id="PTHR43775">
    <property type="entry name" value="FATTY ACID SYNTHASE"/>
    <property type="match status" value="1"/>
</dbReference>
<evidence type="ECO:0000256" key="1">
    <source>
        <dbReference type="ARBA" id="ARBA00022450"/>
    </source>
</evidence>
<dbReference type="Gene3D" id="3.30.70.3290">
    <property type="match status" value="1"/>
</dbReference>
<dbReference type="Gene3D" id="3.40.47.10">
    <property type="match status" value="1"/>
</dbReference>
<keyword evidence="3" id="KW-0808">Transferase</keyword>
<reference evidence="7 8" key="1">
    <citation type="submission" date="2016-01" db="EMBL/GenBank/DDBJ databases">
        <title>Whole genome sequence and analysis of Micromonospora rosaria DSM 803, which can produce antibacterial substance rosamicin.</title>
        <authorList>
            <person name="Yang H."/>
            <person name="He X."/>
            <person name="Zhu D."/>
        </authorList>
    </citation>
    <scope>NUCLEOTIDE SEQUENCE [LARGE SCALE GENOMIC DNA]</scope>
    <source>
        <strain evidence="7 8">DSM 803</strain>
    </source>
</reference>
<dbReference type="GO" id="GO:0031177">
    <property type="term" value="F:phosphopantetheine binding"/>
    <property type="evidence" value="ECO:0007669"/>
    <property type="project" value="InterPro"/>
</dbReference>
<dbReference type="SMART" id="SM00827">
    <property type="entry name" value="PKS_AT"/>
    <property type="match status" value="1"/>
</dbReference>
<dbReference type="GO" id="GO:0004312">
    <property type="term" value="F:fatty acid synthase activity"/>
    <property type="evidence" value="ECO:0007669"/>
    <property type="project" value="TreeGrafter"/>
</dbReference>
<dbReference type="InterPro" id="IPR014030">
    <property type="entry name" value="Ketoacyl_synth_N"/>
</dbReference>